<keyword evidence="4 6" id="KW-0472">Membrane</keyword>
<reference evidence="8 9" key="1">
    <citation type="journal article" date="2015" name="Stand. Genomic Sci.">
        <title>Complete genome sequence and description of Salinispira pacifica gen. nov., sp. nov., a novel spirochaete isolated form a hypersaline microbial mat.</title>
        <authorList>
            <person name="Ben Hania W."/>
            <person name="Joseph M."/>
            <person name="Schumann P."/>
            <person name="Bunk B."/>
            <person name="Fiebig A."/>
            <person name="Sproer C."/>
            <person name="Klenk H.P."/>
            <person name="Fardeau M.L."/>
            <person name="Spring S."/>
        </authorList>
    </citation>
    <scope>NUCLEOTIDE SEQUENCE [LARGE SCALE GENOMIC DNA]</scope>
    <source>
        <strain evidence="8 9">L21-RPul-D2</strain>
    </source>
</reference>
<dbReference type="GO" id="GO:0097347">
    <property type="term" value="C:TAM protein secretion complex"/>
    <property type="evidence" value="ECO:0007669"/>
    <property type="project" value="TreeGrafter"/>
</dbReference>
<feature type="transmembrane region" description="Helical" evidence="6">
    <location>
        <begin position="7"/>
        <end position="28"/>
    </location>
</feature>
<dbReference type="InterPro" id="IPR007452">
    <property type="entry name" value="TamB_C"/>
</dbReference>
<evidence type="ECO:0000256" key="6">
    <source>
        <dbReference type="SAM" id="Phobius"/>
    </source>
</evidence>
<dbReference type="HOGENOM" id="CLU_004913_0_0_12"/>
<feature type="region of interest" description="Disordered" evidence="5">
    <location>
        <begin position="124"/>
        <end position="155"/>
    </location>
</feature>
<comment type="subcellular location">
    <subcellularLocation>
        <location evidence="1">Membrane</location>
        <topology evidence="1">Single-pass membrane protein</topology>
    </subcellularLocation>
</comment>
<dbReference type="EMBL" id="CP006939">
    <property type="protein sequence ID" value="AHC15198.1"/>
    <property type="molecule type" value="Genomic_DNA"/>
</dbReference>
<keyword evidence="3 6" id="KW-1133">Transmembrane helix</keyword>
<dbReference type="Pfam" id="PF04357">
    <property type="entry name" value="TamB"/>
    <property type="match status" value="1"/>
</dbReference>
<dbReference type="STRING" id="1307761.L21SP2_1823"/>
<sequence>MKAEYRIIAVLQITVVVLLILLTLLVFYPVQQQLSQRVGVLKNEILLFIEESLGNNIEFSSIHPSIFSYIEIRNLRVYDDNNVTLLTIDRLIFRYDIREVLRGNALAAPQTVEVRGGDIYLHRLIPPGDDSPAVTRDNSPPSAADEQDNPAPFLDGLNMPLNEVTQFLSRISRELTLNVRNLAVEYRMEDTESIQTGSLQSRNRISSGFIRLDDREISVDLTTVSELDIPSPEETFRFNGVSEIRGTAIVPPRLRRQGLSPVMPRGEDTLGDILRDTQLQMFISTRDVQSELFRIQPLEFYLGLEQGEAVFRSLEGSQPFGLEFRHIISSEYVDISFNAAEWTPANVLNLNAGDPVYNRLLGSVISAGISFRLGTSIAASSGEGWLEMTGYAPILDEVGNLSTDLNFENRRLLVNKLEYQSASGNALTLSGFVQDRPLMFQASGRLNAANLLDAPAFSTAFTMNYDNSRLNGELSSTDIRNLKIGNTQFSARVEDQRIFADLRSGLSSGMGSIEFSGSSKLVDNSIQIDESDFNLRINDIPLRESMEAAVTLSNESRTSLQLPDPLDGAVIQGSIQGSSSVKGKERNLIVQTRNFLIRKTEVPSSQPVPPHFLDVTAVFKNGELRIPVIQLNYESLALELAGTGDFRSPDRYVLDMESRLNGFPYSFAVNYNPDSGNADLKGSYSSSAQFLAGDEISKLQLKVGNVPLENLGEQAGAYMEADFEIDMNNPSTSRIDIRRLGMNRIMILPIAGDEGSTLELSAQGSISQGLEISALSYSDIVSSLSGGGSISTDVGSGSVSADVVLENQLETYRFSGVLNSGNIRGRAELNNFPTRRLGLVDISGLIAAEASVSGSLSSPVLDFQARSLNTRLNNDSLRFLIQGQLDSRSISLTSSSLEVTSLGLGNLQASYDFDDTTLNVAGDLLLNDSSGNKEVFQYLESRISLPRAMDVIRGETDQAIQLSDLWREARGELRLTAPSVSTSALSGESGPQAPQVWSFVLQEESEDLQVRGGPREASDAVNGSLNRDGSFSIVFSDPLPVQFEGEGFFTNSNIDMNLNNMQIALRDLLVNDPESFIGVNSATAEGALRVTGSIVDPDFYGTIIAKDVEAELDIIPGAVLAESIFVILEGKSLFFPEIPVQAGDGTARLSGSLSMDRWVPDELLLDISTSSEGIPISYDFSSVVVDGWGNGDVQIGLNLGTGGLSINGAVEANATGITLSSFAEDESQDQTNENPLDIDLKITAGRGVEFFWPSRNFPILRSTALSGEGIRLQLSSPPYEMSLVGDVPLRGGEIFYFEQNFYVRQGRIRFNENEEQFNPLLSLNAEVRGTDENGPVRIYLEIVEDTLSELQPRFTSDPSKSEPEIIALLGGRVAGNNPDNEILISDAVLSGSEILGQVGVFKEIEDEIRSRFNLDLFSLRTGLFQNLLEDVIVTPGAEYPLNNSPVSLGKYLQNTTLLVGKYIGDEVFLEAMAQLQEQSPLDRPVNDLVGLEVDLEVSLEWITPFFNLTWSFAPENPESLWVTDHTLTFTRDFFPGSGQ</sequence>
<dbReference type="OrthoDB" id="354433at2"/>
<dbReference type="PANTHER" id="PTHR36985:SF1">
    <property type="entry name" value="TRANSLOCATION AND ASSEMBLY MODULE SUBUNIT TAMB"/>
    <property type="match status" value="1"/>
</dbReference>
<evidence type="ECO:0000313" key="8">
    <source>
        <dbReference type="EMBL" id="AHC15198.1"/>
    </source>
</evidence>
<dbReference type="GO" id="GO:0009306">
    <property type="term" value="P:protein secretion"/>
    <property type="evidence" value="ECO:0007669"/>
    <property type="project" value="InterPro"/>
</dbReference>
<dbReference type="GO" id="GO:0005886">
    <property type="term" value="C:plasma membrane"/>
    <property type="evidence" value="ECO:0007669"/>
    <property type="project" value="InterPro"/>
</dbReference>
<protein>
    <recommendedName>
        <fullName evidence="7">Translocation and assembly module TamB C-terminal domain-containing protein</fullName>
    </recommendedName>
</protein>
<organism evidence="8 9">
    <name type="scientific">Salinispira pacifica</name>
    <dbReference type="NCBI Taxonomy" id="1307761"/>
    <lineage>
        <taxon>Bacteria</taxon>
        <taxon>Pseudomonadati</taxon>
        <taxon>Spirochaetota</taxon>
        <taxon>Spirochaetia</taxon>
        <taxon>Spirochaetales</taxon>
        <taxon>Spirochaetaceae</taxon>
        <taxon>Salinispira</taxon>
    </lineage>
</organism>
<evidence type="ECO:0000259" key="7">
    <source>
        <dbReference type="Pfam" id="PF04357"/>
    </source>
</evidence>
<evidence type="ECO:0000256" key="2">
    <source>
        <dbReference type="ARBA" id="ARBA00022692"/>
    </source>
</evidence>
<keyword evidence="2 6" id="KW-0812">Transmembrane</keyword>
<evidence type="ECO:0000256" key="3">
    <source>
        <dbReference type="ARBA" id="ARBA00022989"/>
    </source>
</evidence>
<keyword evidence="9" id="KW-1185">Reference proteome</keyword>
<dbReference type="KEGG" id="slr:L21SP2_1823"/>
<dbReference type="RefSeq" id="WP_024268116.1">
    <property type="nucleotide sequence ID" value="NC_023035.1"/>
</dbReference>
<feature type="domain" description="Translocation and assembly module TamB C-terminal" evidence="7">
    <location>
        <begin position="1053"/>
        <end position="1510"/>
    </location>
</feature>
<dbReference type="PANTHER" id="PTHR36985">
    <property type="entry name" value="TRANSLOCATION AND ASSEMBLY MODULE SUBUNIT TAMB"/>
    <property type="match status" value="1"/>
</dbReference>
<gene>
    <name evidence="8" type="ORF">L21SP2_1823</name>
</gene>
<evidence type="ECO:0000313" key="9">
    <source>
        <dbReference type="Proteomes" id="UP000018680"/>
    </source>
</evidence>
<name>V5WHB6_9SPIO</name>
<dbReference type="eggNOG" id="COG2911">
    <property type="taxonomic scope" value="Bacteria"/>
</dbReference>
<evidence type="ECO:0000256" key="4">
    <source>
        <dbReference type="ARBA" id="ARBA00023136"/>
    </source>
</evidence>
<evidence type="ECO:0000256" key="5">
    <source>
        <dbReference type="SAM" id="MobiDB-lite"/>
    </source>
</evidence>
<proteinExistence type="predicted"/>
<evidence type="ECO:0000256" key="1">
    <source>
        <dbReference type="ARBA" id="ARBA00004167"/>
    </source>
</evidence>
<accession>V5WHB6</accession>
<dbReference type="Proteomes" id="UP000018680">
    <property type="component" value="Chromosome"/>
</dbReference>